<dbReference type="Pfam" id="PF09079">
    <property type="entry name" value="WHD_Cdc6"/>
    <property type="match status" value="1"/>
</dbReference>
<protein>
    <recommendedName>
        <fullName evidence="3">Cdc6 C-terminal domain-containing protein</fullName>
    </recommendedName>
</protein>
<keyword evidence="2" id="KW-0235">DNA replication</keyword>
<dbReference type="AlphaFoldDB" id="X1TZG3"/>
<dbReference type="InterPro" id="IPR036388">
    <property type="entry name" value="WH-like_DNA-bd_sf"/>
</dbReference>
<proteinExistence type="inferred from homology"/>
<feature type="domain" description="Cdc6 C-terminal" evidence="3">
    <location>
        <begin position="3"/>
        <end position="63"/>
    </location>
</feature>
<gene>
    <name evidence="4" type="ORF">S12H4_51027</name>
</gene>
<sequence>MCYRYELEFYKALKQLTHRRISDYINELALSGLITANTRSMGHYGRTKIINLDIESELVERVLSQIKKIQEYKLLNYKPILLQTDKVKVKNIVFKKLI</sequence>
<comment type="similarity">
    <text evidence="1">Belongs to the CDC6/cdc18 family.</text>
</comment>
<dbReference type="EMBL" id="BARW01032205">
    <property type="protein sequence ID" value="GAJ10703.1"/>
    <property type="molecule type" value="Genomic_DNA"/>
</dbReference>
<dbReference type="InterPro" id="IPR015163">
    <property type="entry name" value="Cdc6_C"/>
</dbReference>
<organism evidence="4">
    <name type="scientific">marine sediment metagenome</name>
    <dbReference type="NCBI Taxonomy" id="412755"/>
    <lineage>
        <taxon>unclassified sequences</taxon>
        <taxon>metagenomes</taxon>
        <taxon>ecological metagenomes</taxon>
    </lineage>
</organism>
<evidence type="ECO:0000259" key="3">
    <source>
        <dbReference type="SMART" id="SM01074"/>
    </source>
</evidence>
<evidence type="ECO:0000256" key="1">
    <source>
        <dbReference type="ARBA" id="ARBA00006184"/>
    </source>
</evidence>
<accession>X1TZG3</accession>
<dbReference type="Gene3D" id="1.10.10.10">
    <property type="entry name" value="Winged helix-like DNA-binding domain superfamily/Winged helix DNA-binding domain"/>
    <property type="match status" value="1"/>
</dbReference>
<name>X1TZG3_9ZZZZ</name>
<comment type="caution">
    <text evidence="4">The sequence shown here is derived from an EMBL/GenBank/DDBJ whole genome shotgun (WGS) entry which is preliminary data.</text>
</comment>
<reference evidence="4" key="1">
    <citation type="journal article" date="2014" name="Front. Microbiol.">
        <title>High frequency of phylogenetically diverse reductive dehalogenase-homologous genes in deep subseafloor sedimentary metagenomes.</title>
        <authorList>
            <person name="Kawai M."/>
            <person name="Futagami T."/>
            <person name="Toyoda A."/>
            <person name="Takaki Y."/>
            <person name="Nishi S."/>
            <person name="Hori S."/>
            <person name="Arai W."/>
            <person name="Tsubouchi T."/>
            <person name="Morono Y."/>
            <person name="Uchiyama I."/>
            <person name="Ito T."/>
            <person name="Fujiyama A."/>
            <person name="Inagaki F."/>
            <person name="Takami H."/>
        </authorList>
    </citation>
    <scope>NUCLEOTIDE SEQUENCE</scope>
    <source>
        <strain evidence="4">Expedition CK06-06</strain>
    </source>
</reference>
<dbReference type="GO" id="GO:0006260">
    <property type="term" value="P:DNA replication"/>
    <property type="evidence" value="ECO:0007669"/>
    <property type="project" value="UniProtKB-KW"/>
</dbReference>
<dbReference type="SMART" id="SM01074">
    <property type="entry name" value="Cdc6_C"/>
    <property type="match status" value="1"/>
</dbReference>
<dbReference type="SUPFAM" id="SSF46785">
    <property type="entry name" value="Winged helix' DNA-binding domain"/>
    <property type="match status" value="1"/>
</dbReference>
<dbReference type="InterPro" id="IPR036390">
    <property type="entry name" value="WH_DNA-bd_sf"/>
</dbReference>
<evidence type="ECO:0000256" key="2">
    <source>
        <dbReference type="ARBA" id="ARBA00022705"/>
    </source>
</evidence>
<evidence type="ECO:0000313" key="4">
    <source>
        <dbReference type="EMBL" id="GAJ10703.1"/>
    </source>
</evidence>